<dbReference type="PANTHER" id="PTHR42973">
    <property type="entry name" value="BINDING OXIDOREDUCTASE, PUTATIVE (AFU_ORTHOLOGUE AFUA_1G17690)-RELATED"/>
    <property type="match status" value="1"/>
</dbReference>
<dbReference type="PANTHER" id="PTHR42973:SF22">
    <property type="entry name" value="FAD-BINDING PCMH-TYPE DOMAIN-CONTAINING PROTEIN-RELATED"/>
    <property type="match status" value="1"/>
</dbReference>
<comment type="similarity">
    <text evidence="1">Belongs to the oxygen-dependent FAD-linked oxidoreductase family.</text>
</comment>
<keyword evidence="4" id="KW-0560">Oxidoreductase</keyword>
<dbReference type="InterPro" id="IPR036318">
    <property type="entry name" value="FAD-bd_PCMH-like_sf"/>
</dbReference>
<keyword evidence="8" id="KW-1185">Reference proteome</keyword>
<evidence type="ECO:0000313" key="7">
    <source>
        <dbReference type="EMBL" id="CAG9998324.1"/>
    </source>
</evidence>
<feature type="signal peptide" evidence="5">
    <location>
        <begin position="1"/>
        <end position="15"/>
    </location>
</feature>
<dbReference type="Gene3D" id="3.30.465.10">
    <property type="match status" value="1"/>
</dbReference>
<dbReference type="Pfam" id="PF01565">
    <property type="entry name" value="FAD_binding_4"/>
    <property type="match status" value="1"/>
</dbReference>
<dbReference type="PROSITE" id="PS51387">
    <property type="entry name" value="FAD_PCMH"/>
    <property type="match status" value="1"/>
</dbReference>
<evidence type="ECO:0000256" key="2">
    <source>
        <dbReference type="ARBA" id="ARBA00022630"/>
    </source>
</evidence>
<feature type="domain" description="FAD-binding PCMH-type" evidence="6">
    <location>
        <begin position="64"/>
        <end position="239"/>
    </location>
</feature>
<dbReference type="OrthoDB" id="2151789at2759"/>
<dbReference type="SUPFAM" id="SSF56176">
    <property type="entry name" value="FAD-binding/transporter-associated domain-like"/>
    <property type="match status" value="1"/>
</dbReference>
<dbReference type="InterPro" id="IPR016166">
    <property type="entry name" value="FAD-bd_PCMH"/>
</dbReference>
<organism evidence="7 8">
    <name type="scientific">Clonostachys byssicola</name>
    <dbReference type="NCBI Taxonomy" id="160290"/>
    <lineage>
        <taxon>Eukaryota</taxon>
        <taxon>Fungi</taxon>
        <taxon>Dikarya</taxon>
        <taxon>Ascomycota</taxon>
        <taxon>Pezizomycotina</taxon>
        <taxon>Sordariomycetes</taxon>
        <taxon>Hypocreomycetidae</taxon>
        <taxon>Hypocreales</taxon>
        <taxon>Bionectriaceae</taxon>
        <taxon>Clonostachys</taxon>
    </lineage>
</organism>
<comment type="caution">
    <text evidence="7">The sequence shown here is derived from an EMBL/GenBank/DDBJ whole genome shotgun (WGS) entry which is preliminary data.</text>
</comment>
<reference evidence="7" key="1">
    <citation type="submission" date="2021-10" db="EMBL/GenBank/DDBJ databases">
        <authorList>
            <person name="Piombo E."/>
        </authorList>
    </citation>
    <scope>NUCLEOTIDE SEQUENCE</scope>
</reference>
<evidence type="ECO:0000259" key="6">
    <source>
        <dbReference type="PROSITE" id="PS51387"/>
    </source>
</evidence>
<accession>A0A9N9Y5L2</accession>
<dbReference type="AlphaFoldDB" id="A0A9N9Y5L2"/>
<dbReference type="InterPro" id="IPR050416">
    <property type="entry name" value="FAD-linked_Oxidoreductase"/>
</dbReference>
<dbReference type="Proteomes" id="UP000754883">
    <property type="component" value="Unassembled WGS sequence"/>
</dbReference>
<dbReference type="InterPro" id="IPR006094">
    <property type="entry name" value="Oxid_FAD_bind_N"/>
</dbReference>
<evidence type="ECO:0000256" key="4">
    <source>
        <dbReference type="ARBA" id="ARBA00023002"/>
    </source>
</evidence>
<keyword evidence="3" id="KW-0274">FAD</keyword>
<keyword evidence="2" id="KW-0285">Flavoprotein</keyword>
<protein>
    <recommendedName>
        <fullName evidence="6">FAD-binding PCMH-type domain-containing protein</fullName>
    </recommendedName>
</protein>
<dbReference type="GO" id="GO:0016491">
    <property type="term" value="F:oxidoreductase activity"/>
    <property type="evidence" value="ECO:0007669"/>
    <property type="project" value="UniProtKB-KW"/>
</dbReference>
<feature type="chain" id="PRO_5040203357" description="FAD-binding PCMH-type domain-containing protein" evidence="5">
    <location>
        <begin position="16"/>
        <end position="507"/>
    </location>
</feature>
<evidence type="ECO:0000313" key="8">
    <source>
        <dbReference type="Proteomes" id="UP000754883"/>
    </source>
</evidence>
<evidence type="ECO:0000256" key="3">
    <source>
        <dbReference type="ARBA" id="ARBA00022827"/>
    </source>
</evidence>
<evidence type="ECO:0000256" key="5">
    <source>
        <dbReference type="SAM" id="SignalP"/>
    </source>
</evidence>
<keyword evidence="5" id="KW-0732">Signal</keyword>
<dbReference type="GO" id="GO:0071949">
    <property type="term" value="F:FAD binding"/>
    <property type="evidence" value="ECO:0007669"/>
    <property type="project" value="InterPro"/>
</dbReference>
<evidence type="ECO:0000256" key="1">
    <source>
        <dbReference type="ARBA" id="ARBA00005466"/>
    </source>
</evidence>
<dbReference type="InterPro" id="IPR016169">
    <property type="entry name" value="FAD-bd_PCMH_sub2"/>
</dbReference>
<name>A0A9N9Y5L2_9HYPO</name>
<proteinExistence type="inferred from homology"/>
<dbReference type="EMBL" id="CABFNO020001546">
    <property type="protein sequence ID" value="CAG9998324.1"/>
    <property type="molecule type" value="Genomic_DNA"/>
</dbReference>
<sequence>MWVFLGFILLTLASAQCADLAPNANTQPSVAVSAVKACHGNQVALPGTSLYEEVNESYLSRLNSELRPLAILLPETTAQVANFVRILKPFALLNIVPFAVRGGGQQPAVACNNIQSGITIDLRNVTGVNVDTKKGTVTVGSGERWGAVYEVLEPLGLGVAGGRSTTNGINGLALAGGLSFFSSREGFISDNVVNFEVVLESGKVVNANAKENSDLYKALRGGGNNFGVVTRVTLRTFKQGKFYGGSVFYFPQSWPSQIDALVTELTKPNADPETHIMLSTGYSKAYESLGGTLCLNQLYYTKEANKPAVLQPFESMQPQIDAFNTMRNLTLVAAASEQTSQNAASTRAAYMNVHVKADVATLLAATELYNTGIEPLKNADNITLSFTLQPYAVSLLQKTSFQGGNSLGLSPSDGPIVSVLFLTWWTNKADDDRIISTLKGILGQIDADAKSRGTSLNYIYMNYAHNFQDPITSYGANNKNALQKVSTKYDPQGLFQRGVPGGFKLWR</sequence>
<gene>
    <name evidence="7" type="ORF">CBYS24578_00003620</name>
</gene>